<reference evidence="12" key="1">
    <citation type="submission" date="2019-10" db="EMBL/GenBank/DDBJ databases">
        <authorList>
            <person name="Soares A.E.R."/>
            <person name="Aleixo A."/>
            <person name="Schneider P."/>
            <person name="Miyaki C.Y."/>
            <person name="Schneider M.P."/>
            <person name="Mello C."/>
            <person name="Vasconcelos A.T.R."/>
        </authorList>
    </citation>
    <scope>NUCLEOTIDE SEQUENCE</scope>
    <source>
        <tissue evidence="12">Muscle</tissue>
    </source>
</reference>
<feature type="transmembrane region" description="Helical" evidence="10">
    <location>
        <begin position="821"/>
        <end position="838"/>
    </location>
</feature>
<evidence type="ECO:0000259" key="11">
    <source>
        <dbReference type="PROSITE" id="PS50071"/>
    </source>
</evidence>
<evidence type="ECO:0000256" key="7">
    <source>
        <dbReference type="ARBA" id="ARBA00023136"/>
    </source>
</evidence>
<accession>A0ABQ9CSP1</accession>
<dbReference type="PANTHER" id="PTHR16057">
    <property type="entry name" value="WINS1, 2 PROTEIN"/>
    <property type="match status" value="1"/>
</dbReference>
<dbReference type="InterPro" id="IPR009057">
    <property type="entry name" value="Homeodomain-like_sf"/>
</dbReference>
<dbReference type="Pfam" id="PF14694">
    <property type="entry name" value="LINES_N"/>
    <property type="match status" value="1"/>
</dbReference>
<dbReference type="SUPFAM" id="SSF46689">
    <property type="entry name" value="Homeodomain-like"/>
    <property type="match status" value="1"/>
</dbReference>
<dbReference type="PANTHER" id="PTHR16057:SF1">
    <property type="entry name" value="PROTEIN LINES HOMOLOG 1"/>
    <property type="match status" value="1"/>
</dbReference>
<keyword evidence="13" id="KW-1185">Reference proteome</keyword>
<keyword evidence="8" id="KW-0371">Homeobox</keyword>
<proteinExistence type="predicted"/>
<feature type="transmembrane region" description="Helical" evidence="10">
    <location>
        <begin position="957"/>
        <end position="980"/>
    </location>
</feature>
<comment type="pathway">
    <text evidence="2">Lipid metabolism.</text>
</comment>
<feature type="compositionally biased region" description="Acidic residues" evidence="9">
    <location>
        <begin position="640"/>
        <end position="650"/>
    </location>
</feature>
<evidence type="ECO:0000256" key="9">
    <source>
        <dbReference type="SAM" id="MobiDB-lite"/>
    </source>
</evidence>
<dbReference type="EMBL" id="WHWB01034535">
    <property type="protein sequence ID" value="KAJ7408493.1"/>
    <property type="molecule type" value="Genomic_DNA"/>
</dbReference>
<evidence type="ECO:0000256" key="4">
    <source>
        <dbReference type="ARBA" id="ARBA00022692"/>
    </source>
</evidence>
<dbReference type="InterPro" id="IPR024875">
    <property type="entry name" value="Protein_Lines"/>
</dbReference>
<keyword evidence="7 10" id="KW-0472">Membrane</keyword>
<keyword evidence="5" id="KW-0256">Endoplasmic reticulum</keyword>
<dbReference type="Pfam" id="PF03798">
    <property type="entry name" value="TRAM_LAG1_CLN8"/>
    <property type="match status" value="1"/>
</dbReference>
<dbReference type="InterPro" id="IPR006634">
    <property type="entry name" value="TLC-dom"/>
</dbReference>
<feature type="DNA-binding region" description="Homeobox" evidence="8">
    <location>
        <begin position="868"/>
        <end position="905"/>
    </location>
</feature>
<dbReference type="SMART" id="SM00389">
    <property type="entry name" value="HOX"/>
    <property type="match status" value="1"/>
</dbReference>
<evidence type="ECO:0000256" key="10">
    <source>
        <dbReference type="SAM" id="Phobius"/>
    </source>
</evidence>
<protein>
    <submittedName>
        <fullName evidence="12">Lines 1</fullName>
    </submittedName>
</protein>
<evidence type="ECO:0000256" key="5">
    <source>
        <dbReference type="ARBA" id="ARBA00022824"/>
    </source>
</evidence>
<evidence type="ECO:0000256" key="1">
    <source>
        <dbReference type="ARBA" id="ARBA00004477"/>
    </source>
</evidence>
<feature type="region of interest" description="Disordered" evidence="9">
    <location>
        <begin position="37"/>
        <end position="63"/>
    </location>
</feature>
<comment type="caution">
    <text evidence="12">The sequence shown here is derived from an EMBL/GenBank/DDBJ whole genome shotgun (WGS) entry which is preliminary data.</text>
</comment>
<dbReference type="InterPro" id="IPR001356">
    <property type="entry name" value="HD"/>
</dbReference>
<feature type="compositionally biased region" description="Acidic residues" evidence="9">
    <location>
        <begin position="1005"/>
        <end position="1018"/>
    </location>
</feature>
<evidence type="ECO:0000313" key="12">
    <source>
        <dbReference type="EMBL" id="KAJ7408493.1"/>
    </source>
</evidence>
<feature type="region of interest" description="Disordered" evidence="9">
    <location>
        <begin position="640"/>
        <end position="678"/>
    </location>
</feature>
<dbReference type="CDD" id="cd00086">
    <property type="entry name" value="homeodomain"/>
    <property type="match status" value="1"/>
</dbReference>
<keyword evidence="6 10" id="KW-1133">Transmembrane helix</keyword>
<feature type="compositionally biased region" description="Low complexity" evidence="9">
    <location>
        <begin position="1022"/>
        <end position="1041"/>
    </location>
</feature>
<evidence type="ECO:0000313" key="13">
    <source>
        <dbReference type="Proteomes" id="UP001145742"/>
    </source>
</evidence>
<evidence type="ECO:0000256" key="3">
    <source>
        <dbReference type="ARBA" id="ARBA00022679"/>
    </source>
</evidence>
<dbReference type="PROSITE" id="PS50071">
    <property type="entry name" value="HOMEOBOX_2"/>
    <property type="match status" value="1"/>
</dbReference>
<evidence type="ECO:0000256" key="6">
    <source>
        <dbReference type="ARBA" id="ARBA00022989"/>
    </source>
</evidence>
<keyword evidence="4 10" id="KW-0812">Transmembrane</keyword>
<feature type="region of interest" description="Disordered" evidence="9">
    <location>
        <begin position="1003"/>
        <end position="1041"/>
    </location>
</feature>
<name>A0ABQ9CSP1_9PASS</name>
<keyword evidence="8" id="KW-0539">Nucleus</keyword>
<comment type="subcellular location">
    <subcellularLocation>
        <location evidence="1">Endoplasmic reticulum membrane</location>
        <topology evidence="1">Multi-pass membrane protein</topology>
    </subcellularLocation>
    <subcellularLocation>
        <location evidence="8">Nucleus</location>
    </subcellularLocation>
</comment>
<gene>
    <name evidence="12" type="primary">LINS1</name>
    <name evidence="12" type="ORF">WISP_120721</name>
</gene>
<evidence type="ECO:0000256" key="2">
    <source>
        <dbReference type="ARBA" id="ARBA00005189"/>
    </source>
</evidence>
<feature type="domain" description="Homeobox" evidence="11">
    <location>
        <begin position="866"/>
        <end position="904"/>
    </location>
</feature>
<organism evidence="12 13">
    <name type="scientific">Willisornis vidua</name>
    <name type="common">Xingu scale-backed antbird</name>
    <dbReference type="NCBI Taxonomy" id="1566151"/>
    <lineage>
        <taxon>Eukaryota</taxon>
        <taxon>Metazoa</taxon>
        <taxon>Chordata</taxon>
        <taxon>Craniata</taxon>
        <taxon>Vertebrata</taxon>
        <taxon>Euteleostomi</taxon>
        <taxon>Archelosauria</taxon>
        <taxon>Archosauria</taxon>
        <taxon>Dinosauria</taxon>
        <taxon>Saurischia</taxon>
        <taxon>Theropoda</taxon>
        <taxon>Coelurosauria</taxon>
        <taxon>Aves</taxon>
        <taxon>Neognathae</taxon>
        <taxon>Neoaves</taxon>
        <taxon>Telluraves</taxon>
        <taxon>Australaves</taxon>
        <taxon>Passeriformes</taxon>
        <taxon>Thamnophilidae</taxon>
        <taxon>Willisornis</taxon>
    </lineage>
</organism>
<dbReference type="Proteomes" id="UP001145742">
    <property type="component" value="Unassembled WGS sequence"/>
</dbReference>
<feature type="transmembrane region" description="Helical" evidence="10">
    <location>
        <begin position="918"/>
        <end position="937"/>
    </location>
</feature>
<evidence type="ECO:0000256" key="8">
    <source>
        <dbReference type="PROSITE-ProRule" id="PRU00108"/>
    </source>
</evidence>
<keyword evidence="8" id="KW-0238">DNA-binding</keyword>
<sequence>MKICLLQQMYKDVLGGIPLAKESHHYSSLLDLSVEQPPGDESCQQVHPPGGAGSHQDTDLAGGAGPAADDLSNSFANMSSSFCPREVMLLQLTLIKMMVAKAESQQIEPRMRQKYCEIFVLLLKEAKIDSKLICLLSPCDRLLSHMASQSLASLVYFQLKEENALNVPWLSFSVNALLGFPGPAPVADCLCTLTAIVRETLKDAALPKAGALKKVLAPLDAVLEGFYNAILFHHFDSHHYTSPYSEAANNLISFTDLLEVLLASRTELDLPLRCQRVLFLKVSYVLNLISSSVPYVIKKKLILLLKKCVLHKSREDAKSGSVSFQTPPFCEDMLALSNAVLQVVSLTWLNQIPLAEKCSYFGSSEPAPGEDSQGCSDQTVLRALSLVVLKALEFKIHNSAAEAEIKGDFESSMSQLLEFWRSHLQPSPQSPPAVHHCEWLSLVFIEQDDDMWEAAKALLLIYLNFDRLRQDAADNSGRREEDSWNFLTHAGGYNPHCIFLFFLEKIAFDSTVLLDFLISSETCFLEYLVRYLKLLGREWQQFVDVCNHFGTKQGPSHSLCSAKPAHQGKQSCVTEEGLQSTHCDPGVQSAVSLAPCPSCSLPAAERGGDEAAEPNESDVLVGTDNTALLGSLQSLVNYDSSEDSEMESDGGECLANTKQVPLNSGGETGRETGCSDTDDNQNGCTSEVLPLKQEGSDTSSCWTCVTPLDNIIPLSIMLYKSTKCLEELQKAISRTKIPPGVFKDATPDIWELFSSNMGSAFGKVVEQVFLKITILKVGSMAYILKTLNRWFWWENIWMPINCTWADFVDRDGLVFPKPQQLYATIPYALVLLIIRFLSERCVAIPLAKALGIKNVRRVKPQPNPVLESYFRECSRHPSQSEIQGLAKKCNCTVLLVEKWFRRRRNMEIPTVLRKFQEAFWRFSFYLTSSIVGFIFLYDKPWFYDIWLTWVGYPFQDFMAHVVHHLAAIGLMSCSWCGNYLRIGTLVIFVHDTADFWLEDLKDDRSDEEEEDSVTDTEEESTKNGSKNSSGSSKHLLSGSHH</sequence>
<dbReference type="Gene3D" id="1.10.10.60">
    <property type="entry name" value="Homeodomain-like"/>
    <property type="match status" value="1"/>
</dbReference>
<keyword evidence="3" id="KW-0808">Transferase</keyword>
<dbReference type="InterPro" id="IPR032794">
    <property type="entry name" value="LINES_N"/>
</dbReference>